<dbReference type="CDD" id="cd18357">
    <property type="entry name" value="BTB1_POZ_RHOBTB3"/>
    <property type="match status" value="1"/>
</dbReference>
<dbReference type="FunFam" id="3.30.710.10:FF:000076">
    <property type="entry name" value="rho-related BTB domain-containing protein 3"/>
    <property type="match status" value="1"/>
</dbReference>
<dbReference type="Gene3D" id="3.40.50.300">
    <property type="entry name" value="P-loop containing nucleotide triphosphate hydrolases"/>
    <property type="match status" value="1"/>
</dbReference>
<dbReference type="FunCoup" id="A0A6P3V8L5">
    <property type="interactions" value="1149"/>
</dbReference>
<reference evidence="4" key="1">
    <citation type="submission" date="2025-08" db="UniProtKB">
        <authorList>
            <consortium name="RefSeq"/>
        </authorList>
    </citation>
    <scope>IDENTIFICATION</scope>
</reference>
<dbReference type="InParanoid" id="A0A6P3V8L5"/>
<organism evidence="3 4">
    <name type="scientific">Octodon degus</name>
    <name type="common">Degu</name>
    <name type="synonym">Sciurus degus</name>
    <dbReference type="NCBI Taxonomy" id="10160"/>
    <lineage>
        <taxon>Eukaryota</taxon>
        <taxon>Metazoa</taxon>
        <taxon>Chordata</taxon>
        <taxon>Craniata</taxon>
        <taxon>Vertebrata</taxon>
        <taxon>Euteleostomi</taxon>
        <taxon>Mammalia</taxon>
        <taxon>Eutheria</taxon>
        <taxon>Euarchontoglires</taxon>
        <taxon>Glires</taxon>
        <taxon>Rodentia</taxon>
        <taxon>Hystricomorpha</taxon>
        <taxon>Octodontidae</taxon>
        <taxon>Octodon</taxon>
    </lineage>
</organism>
<dbReference type="CDD" id="cd18360">
    <property type="entry name" value="BTB2_POZ_RHOBTB3"/>
    <property type="match status" value="1"/>
</dbReference>
<dbReference type="SMART" id="SM00225">
    <property type="entry name" value="BTB"/>
    <property type="match status" value="1"/>
</dbReference>
<name>A0A6P3V8L5_OCTDE</name>
<accession>A0A6P3V8L5</accession>
<gene>
    <name evidence="4" type="primary">Rhobtb3</name>
</gene>
<dbReference type="Proteomes" id="UP000515203">
    <property type="component" value="Unplaced"/>
</dbReference>
<dbReference type="RefSeq" id="XP_012368383.1">
    <property type="nucleotide sequence ID" value="XM_012512929.2"/>
</dbReference>
<dbReference type="GeneID" id="101590645"/>
<feature type="domain" description="BTB" evidence="2">
    <location>
        <begin position="258"/>
        <end position="358"/>
    </location>
</feature>
<dbReference type="CDD" id="cd18532">
    <property type="entry name" value="BACK_RHOBTB3"/>
    <property type="match status" value="1"/>
</dbReference>
<evidence type="ECO:0000259" key="2">
    <source>
        <dbReference type="PROSITE" id="PS50097"/>
    </source>
</evidence>
<keyword evidence="3" id="KW-1185">Reference proteome</keyword>
<dbReference type="Gene3D" id="3.30.710.10">
    <property type="entry name" value="Potassium Channel Kv1.1, Chain A"/>
    <property type="match status" value="2"/>
</dbReference>
<feature type="region of interest" description="Disordered" evidence="1">
    <location>
        <begin position="1"/>
        <end position="57"/>
    </location>
</feature>
<dbReference type="InterPro" id="IPR011333">
    <property type="entry name" value="SKP1/BTB/POZ_sf"/>
</dbReference>
<dbReference type="CTD" id="22836"/>
<dbReference type="Pfam" id="PF00651">
    <property type="entry name" value="BTB"/>
    <property type="match status" value="1"/>
</dbReference>
<dbReference type="AlphaFoldDB" id="A0A6P3V8L5"/>
<feature type="domain" description="BTB" evidence="2">
    <location>
        <begin position="422"/>
        <end position="483"/>
    </location>
</feature>
<protein>
    <submittedName>
        <fullName evidence="4">Rho-related BTB domain-containing protein 3</fullName>
    </submittedName>
</protein>
<dbReference type="SUPFAM" id="SSF52540">
    <property type="entry name" value="P-loop containing nucleoside triphosphate hydrolases"/>
    <property type="match status" value="1"/>
</dbReference>
<sequence length="613" mass="68680">MTERRASRDTLAQGREGAARGRRSSARARSAPGSPFSPVRRAAAPSPHPLRGSGYPQPPVRAAGAVARPGFAEYQASAFGDVRLLVHDCPAWDIFDSDWYTSRNLIGSADIVVIKYNVNDKCSFHEVKDNYIPVIKRALNSIPVIIAAVGTRQNEELPCTCPLCTSDQGSCVSTTEGIHLARELGATYLELHSLDDFYIGKYFGGVNVGRDDSIGVERALNSRVEIFFLETEKMPVLKAEASHYNSDLNNLLFCCQCADVVFYHPDLPEVAQAHKIVLCAVSHVFMLLFSVKSAADVQDPSIIQAAQDLFAVTRDSPGAGRASPGNPPLRVVVKDALFCSCLSHILRFIYSGAFQWEELEDAIRKKLKDSGDVSNVIEKVKCILKTPGKINCLRNCKTYQARKPLWFYNTSLKFFLNKPMLADVVFEIQGTTVPAHRAILVARCEVMAAMFNGNYMEAKSVLIPVYGVSKETFLSFLEYLYTDSCCPAGIFQAMCLLICAEMYQVSRLQHICELFIVTQLQSMPSRELASMNLDIVDLLKKAKFHHSDCLSTWLLHFIATNYLIFSQKPEFQDLSVEERSFVEKHRWPSNLYLKQLAEYRKYIHSRKCRCLVM</sequence>
<feature type="compositionally biased region" description="Low complexity" evidence="1">
    <location>
        <begin position="27"/>
        <end position="38"/>
    </location>
</feature>
<dbReference type="InterPro" id="IPR027417">
    <property type="entry name" value="P-loop_NTPase"/>
</dbReference>
<dbReference type="InterPro" id="IPR000210">
    <property type="entry name" value="BTB/POZ_dom"/>
</dbReference>
<dbReference type="SUPFAM" id="SSF54695">
    <property type="entry name" value="POZ domain"/>
    <property type="match status" value="2"/>
</dbReference>
<dbReference type="PROSITE" id="PS50097">
    <property type="entry name" value="BTB"/>
    <property type="match status" value="2"/>
</dbReference>
<evidence type="ECO:0000256" key="1">
    <source>
        <dbReference type="SAM" id="MobiDB-lite"/>
    </source>
</evidence>
<evidence type="ECO:0000313" key="4">
    <source>
        <dbReference type="RefSeq" id="XP_012368383.1"/>
    </source>
</evidence>
<proteinExistence type="predicted"/>
<evidence type="ECO:0000313" key="3">
    <source>
        <dbReference type="Proteomes" id="UP000515203"/>
    </source>
</evidence>
<dbReference type="PANTHER" id="PTHR24413">
    <property type="entry name" value="SPECKLE-TYPE POZ PROTEIN"/>
    <property type="match status" value="1"/>
</dbReference>
<dbReference type="OrthoDB" id="10251809at2759"/>